<dbReference type="Proteomes" id="UP000078561">
    <property type="component" value="Unassembled WGS sequence"/>
</dbReference>
<dbReference type="EMBL" id="LT551602">
    <property type="protein sequence ID" value="SAL97191.1"/>
    <property type="molecule type" value="Genomic_DNA"/>
</dbReference>
<protein>
    <submittedName>
        <fullName evidence="3">Uncharacterized protein</fullName>
    </submittedName>
</protein>
<feature type="compositionally biased region" description="Low complexity" evidence="2">
    <location>
        <begin position="71"/>
        <end position="109"/>
    </location>
</feature>
<name>A0A168LNY1_ABSGL</name>
<feature type="region of interest" description="Disordered" evidence="2">
    <location>
        <begin position="588"/>
        <end position="645"/>
    </location>
</feature>
<dbReference type="InParanoid" id="A0A168LNY1"/>
<reference evidence="3" key="1">
    <citation type="submission" date="2016-04" db="EMBL/GenBank/DDBJ databases">
        <authorList>
            <person name="Evans L.H."/>
            <person name="Alamgir A."/>
            <person name="Owens N."/>
            <person name="Weber N.D."/>
            <person name="Virtaneva K."/>
            <person name="Barbian K."/>
            <person name="Babar A."/>
            <person name="Rosenke K."/>
        </authorList>
    </citation>
    <scope>NUCLEOTIDE SEQUENCE [LARGE SCALE GENOMIC DNA]</scope>
    <source>
        <strain evidence="3">CBS 101.48</strain>
    </source>
</reference>
<keyword evidence="4" id="KW-1185">Reference proteome</keyword>
<organism evidence="3">
    <name type="scientific">Absidia glauca</name>
    <name type="common">Pin mould</name>
    <dbReference type="NCBI Taxonomy" id="4829"/>
    <lineage>
        <taxon>Eukaryota</taxon>
        <taxon>Fungi</taxon>
        <taxon>Fungi incertae sedis</taxon>
        <taxon>Mucoromycota</taxon>
        <taxon>Mucoromycotina</taxon>
        <taxon>Mucoromycetes</taxon>
        <taxon>Mucorales</taxon>
        <taxon>Cunninghamellaceae</taxon>
        <taxon>Absidia</taxon>
    </lineage>
</organism>
<feature type="compositionally biased region" description="Polar residues" evidence="2">
    <location>
        <begin position="419"/>
        <end position="439"/>
    </location>
</feature>
<feature type="region of interest" description="Disordered" evidence="2">
    <location>
        <begin position="71"/>
        <end position="113"/>
    </location>
</feature>
<accession>A0A168LNY1</accession>
<sequence length="682" mass="76707">MSLYLSSNKPRSLHRQPQPHSSHDSPIPPKLEKTLDKWLGRTNSSYGHSLLFGNNPATGFYLNLSDHSSQSSLDSSALNESQLTLSTSPPPLLMSSSCSSPAASTTLTSEQRPGSCCPCCQLPQCKAWKKTANTVQKLETETCLAAEIGQSLLQKNEDCRMESNQLKTKMKHYQDRIHELEASLGDCETLASHLHQEKEKWKRQCEKSEKNLNRSVKDLETAHVNCAVLAKELQQAKQKVEKLELFKSKSQQCYAHQDALRLKLEETKKELTLSKRSEATLTSENKRLDMANDMLSYFYKDLCNKHTMHQKTMSRHIPPSPSPLSIRSTPTPSTATVQRTSANEMALLIKNLQSENCDLKRDLDDTSARLDDARDETIALKEKYSAIMDTDKTTEPQSPQQTIQRSNFADRLVALTSQSASSNNNTHSPMPRASTSSPALHTPPAAEHHSPASISSDLLDQTRDIVRRLDSTDMRILNRRLQRTFDIKQLSQISNTVLENIMTDVDTMDARFFWLAPDESDDDDDNEPCADSMASLVHLIQDLLRHIVQSSMTINQLQVAYVEKVEEAEARVKLDFLKTQQKGVVDDPLSTACSSSSSMLTNGPHSPPTTTTTTTTTKRDDRPTHGSLRGIKSRTCQLRRQPSYSNDKNDSFWASVMMMGDWRMMTLKTSSSSLDREWLLWN</sequence>
<evidence type="ECO:0000256" key="2">
    <source>
        <dbReference type="SAM" id="MobiDB-lite"/>
    </source>
</evidence>
<proteinExistence type="predicted"/>
<gene>
    <name evidence="3" type="primary">ABSGL_02662.1 scaffold 3684</name>
</gene>
<dbReference type="AlphaFoldDB" id="A0A168LNY1"/>
<keyword evidence="1" id="KW-0175">Coiled coil</keyword>
<feature type="coiled-coil region" evidence="1">
    <location>
        <begin position="156"/>
        <end position="246"/>
    </location>
</feature>
<dbReference type="STRING" id="4829.A0A168LNY1"/>
<feature type="region of interest" description="Disordered" evidence="2">
    <location>
        <begin position="1"/>
        <end position="31"/>
    </location>
</feature>
<feature type="region of interest" description="Disordered" evidence="2">
    <location>
        <begin position="419"/>
        <end position="456"/>
    </location>
</feature>
<feature type="compositionally biased region" description="Polar residues" evidence="2">
    <location>
        <begin position="634"/>
        <end position="645"/>
    </location>
</feature>
<evidence type="ECO:0000256" key="1">
    <source>
        <dbReference type="SAM" id="Coils"/>
    </source>
</evidence>
<dbReference type="OMA" id="DMANDML"/>
<dbReference type="OrthoDB" id="4088568at2759"/>
<feature type="compositionally biased region" description="Polar residues" evidence="2">
    <location>
        <begin position="1"/>
        <end position="10"/>
    </location>
</feature>
<evidence type="ECO:0000313" key="4">
    <source>
        <dbReference type="Proteomes" id="UP000078561"/>
    </source>
</evidence>
<evidence type="ECO:0000313" key="3">
    <source>
        <dbReference type="EMBL" id="SAL97191.1"/>
    </source>
</evidence>
<feature type="compositionally biased region" description="Low complexity" evidence="2">
    <location>
        <begin position="323"/>
        <end position="333"/>
    </location>
</feature>
<feature type="region of interest" description="Disordered" evidence="2">
    <location>
        <begin position="312"/>
        <end position="334"/>
    </location>
</feature>